<dbReference type="EMBL" id="PYSW02000022">
    <property type="protein sequence ID" value="KAG2383000.1"/>
    <property type="molecule type" value="Genomic_DNA"/>
</dbReference>
<sequence length="188" mass="22563">MSELDREVRVRKDVLRVFNLRRENFATLREYNDYLEKVEDIIFDLAYSNDNEVKLKRQREIDEFKQVNKNLIAKNRALQENEYKQKKLEEERKLMEAEERKEKEAVHKHLQEITMQEKQEEKAASTSFMGIFPSQLQKRQPAPKMIIQTAEPYSKLSKEDQRRFERAAGYSASFVLERANQEAYRLVL</sequence>
<evidence type="ECO:0000259" key="2">
    <source>
        <dbReference type="Pfam" id="PF06391"/>
    </source>
</evidence>
<evidence type="ECO:0000313" key="3">
    <source>
        <dbReference type="EMBL" id="KAG2383000.1"/>
    </source>
</evidence>
<name>A0AA88KKX2_NAELO</name>
<dbReference type="GeneID" id="68097422"/>
<dbReference type="PANTHER" id="PTHR12683:SF13">
    <property type="entry name" value="CDK-ACTIVATING KINASE ASSEMBLY FACTOR MAT1"/>
    <property type="match status" value="1"/>
</dbReference>
<dbReference type="Pfam" id="PF06391">
    <property type="entry name" value="MAT1"/>
    <property type="match status" value="1"/>
</dbReference>
<proteinExistence type="predicted"/>
<protein>
    <recommendedName>
        <fullName evidence="2">MAT1 centre domain-containing protein</fullName>
    </recommendedName>
</protein>
<evidence type="ECO:0000313" key="4">
    <source>
        <dbReference type="Proteomes" id="UP000816034"/>
    </source>
</evidence>
<dbReference type="GO" id="GO:0005675">
    <property type="term" value="C:transcription factor TFIIH holo complex"/>
    <property type="evidence" value="ECO:0007669"/>
    <property type="project" value="TreeGrafter"/>
</dbReference>
<keyword evidence="4" id="KW-1185">Reference proteome</keyword>
<feature type="coiled-coil region" evidence="1">
    <location>
        <begin position="61"/>
        <end position="108"/>
    </location>
</feature>
<organism evidence="3 4">
    <name type="scientific">Naegleria lovaniensis</name>
    <name type="common">Amoeba</name>
    <dbReference type="NCBI Taxonomy" id="51637"/>
    <lineage>
        <taxon>Eukaryota</taxon>
        <taxon>Discoba</taxon>
        <taxon>Heterolobosea</taxon>
        <taxon>Tetramitia</taxon>
        <taxon>Eutetramitia</taxon>
        <taxon>Vahlkampfiidae</taxon>
        <taxon>Naegleria</taxon>
    </lineage>
</organism>
<dbReference type="AlphaFoldDB" id="A0AA88KKX2"/>
<dbReference type="PANTHER" id="PTHR12683">
    <property type="entry name" value="CDK-ACTIVATING KINASE ASSEMBLY FACTOR MAT1"/>
    <property type="match status" value="1"/>
</dbReference>
<reference evidence="3 4" key="1">
    <citation type="journal article" date="2018" name="BMC Genomics">
        <title>The genome of Naegleria lovaniensis, the basis for a comparative approach to unravel pathogenicity factors of the human pathogenic amoeba N. fowleri.</title>
        <authorList>
            <person name="Liechti N."/>
            <person name="Schurch N."/>
            <person name="Bruggmann R."/>
            <person name="Wittwer M."/>
        </authorList>
    </citation>
    <scope>NUCLEOTIDE SEQUENCE [LARGE SCALE GENOMIC DNA]</scope>
    <source>
        <strain evidence="3 4">ATCC 30569</strain>
    </source>
</reference>
<keyword evidence="1" id="KW-0175">Coiled coil</keyword>
<feature type="domain" description="MAT1 centre" evidence="2">
    <location>
        <begin position="3"/>
        <end position="160"/>
    </location>
</feature>
<dbReference type="InterPro" id="IPR015877">
    <property type="entry name" value="MAT1_centre"/>
</dbReference>
<evidence type="ECO:0000256" key="1">
    <source>
        <dbReference type="SAM" id="Coils"/>
    </source>
</evidence>
<gene>
    <name evidence="3" type="ORF">C9374_004967</name>
</gene>
<dbReference type="Proteomes" id="UP000816034">
    <property type="component" value="Unassembled WGS sequence"/>
</dbReference>
<accession>A0AA88KKX2</accession>
<dbReference type="GO" id="GO:0006281">
    <property type="term" value="P:DNA repair"/>
    <property type="evidence" value="ECO:0007669"/>
    <property type="project" value="TreeGrafter"/>
</dbReference>
<dbReference type="RefSeq" id="XP_044548679.1">
    <property type="nucleotide sequence ID" value="XM_044694664.1"/>
</dbReference>
<dbReference type="GO" id="GO:0006357">
    <property type="term" value="P:regulation of transcription by RNA polymerase II"/>
    <property type="evidence" value="ECO:0007669"/>
    <property type="project" value="TreeGrafter"/>
</dbReference>
<comment type="caution">
    <text evidence="3">The sequence shown here is derived from an EMBL/GenBank/DDBJ whole genome shotgun (WGS) entry which is preliminary data.</text>
</comment>